<evidence type="ECO:0000313" key="2">
    <source>
        <dbReference type="Proteomes" id="UP001064048"/>
    </source>
</evidence>
<sequence>MSIIVTDPPPTGDEYKYSYDIEDPSTGDTKSQHEVRRGDVVSGAYSVVDPDGTRRTVKYSADPTHGFTAFIHNEPVLPKSAQYQDIHQVTKQPLRPVAYGLYPKTNYEAPTFFFTPANEINSEREIFAQGQYFKPNAVKRLIQLV</sequence>
<evidence type="ECO:0000313" key="1">
    <source>
        <dbReference type="EMBL" id="KAI8437634.1"/>
    </source>
</evidence>
<protein>
    <submittedName>
        <fullName evidence="1">Uncharacterized protein</fullName>
    </submittedName>
</protein>
<comment type="caution">
    <text evidence="1">The sequence shown here is derived from an EMBL/GenBank/DDBJ whole genome shotgun (WGS) entry which is preliminary data.</text>
</comment>
<reference evidence="1 2" key="1">
    <citation type="journal article" date="2022" name="Genome Biol. Evol.">
        <title>The Spruce Budworm Genome: Reconstructing the Evolutionary History of Antifreeze Proteins.</title>
        <authorList>
            <person name="Beliveau C."/>
            <person name="Gagne P."/>
            <person name="Picq S."/>
            <person name="Vernygora O."/>
            <person name="Keeling C.I."/>
            <person name="Pinkney K."/>
            <person name="Doucet D."/>
            <person name="Wen F."/>
            <person name="Johnston J.S."/>
            <person name="Maaroufi H."/>
            <person name="Boyle B."/>
            <person name="Laroche J."/>
            <person name="Dewar K."/>
            <person name="Juretic N."/>
            <person name="Blackburn G."/>
            <person name="Nisole A."/>
            <person name="Brunet B."/>
            <person name="Brandao M."/>
            <person name="Lumley L."/>
            <person name="Duan J."/>
            <person name="Quan G."/>
            <person name="Lucarotti C.J."/>
            <person name="Roe A.D."/>
            <person name="Sperling F.A.H."/>
            <person name="Levesque R.C."/>
            <person name="Cusson M."/>
        </authorList>
    </citation>
    <scope>NUCLEOTIDE SEQUENCE [LARGE SCALE GENOMIC DNA]</scope>
    <source>
        <strain evidence="1">Glfc:IPQL:Cfum</strain>
    </source>
</reference>
<organism evidence="1 2">
    <name type="scientific">Choristoneura fumiferana</name>
    <name type="common">Spruce budworm moth</name>
    <name type="synonym">Archips fumiferana</name>
    <dbReference type="NCBI Taxonomy" id="7141"/>
    <lineage>
        <taxon>Eukaryota</taxon>
        <taxon>Metazoa</taxon>
        <taxon>Ecdysozoa</taxon>
        <taxon>Arthropoda</taxon>
        <taxon>Hexapoda</taxon>
        <taxon>Insecta</taxon>
        <taxon>Pterygota</taxon>
        <taxon>Neoptera</taxon>
        <taxon>Endopterygota</taxon>
        <taxon>Lepidoptera</taxon>
        <taxon>Glossata</taxon>
        <taxon>Ditrysia</taxon>
        <taxon>Tortricoidea</taxon>
        <taxon>Tortricidae</taxon>
        <taxon>Tortricinae</taxon>
        <taxon>Choristoneura</taxon>
    </lineage>
</organism>
<dbReference type="Proteomes" id="UP001064048">
    <property type="component" value="Chromosome 20"/>
</dbReference>
<name>A0ACC0KMQ5_CHOFU</name>
<keyword evidence="2" id="KW-1185">Reference proteome</keyword>
<accession>A0ACC0KMQ5</accession>
<dbReference type="EMBL" id="CM046120">
    <property type="protein sequence ID" value="KAI8437634.1"/>
    <property type="molecule type" value="Genomic_DNA"/>
</dbReference>
<proteinExistence type="predicted"/>
<gene>
    <name evidence="1" type="ORF">MSG28_011886</name>
</gene>